<accession>A0ABM1MQ77</accession>
<evidence type="ECO:0000313" key="2">
    <source>
        <dbReference type="Proteomes" id="UP000695000"/>
    </source>
</evidence>
<evidence type="ECO:0000313" key="3">
    <source>
        <dbReference type="RefSeq" id="XP_017776727.1"/>
    </source>
</evidence>
<proteinExistence type="predicted"/>
<dbReference type="Proteomes" id="UP000695000">
    <property type="component" value="Unplaced"/>
</dbReference>
<organism evidence="2 3">
    <name type="scientific">Nicrophorus vespilloides</name>
    <name type="common">Boreal carrion beetle</name>
    <dbReference type="NCBI Taxonomy" id="110193"/>
    <lineage>
        <taxon>Eukaryota</taxon>
        <taxon>Metazoa</taxon>
        <taxon>Ecdysozoa</taxon>
        <taxon>Arthropoda</taxon>
        <taxon>Hexapoda</taxon>
        <taxon>Insecta</taxon>
        <taxon>Pterygota</taxon>
        <taxon>Neoptera</taxon>
        <taxon>Endopterygota</taxon>
        <taxon>Coleoptera</taxon>
        <taxon>Polyphaga</taxon>
        <taxon>Staphyliniformia</taxon>
        <taxon>Silphidae</taxon>
        <taxon>Nicrophorinae</taxon>
        <taxon>Nicrophorus</taxon>
    </lineage>
</organism>
<keyword evidence="2" id="KW-1185">Reference proteome</keyword>
<dbReference type="RefSeq" id="XP_017776727.1">
    <property type="nucleotide sequence ID" value="XM_017921238.1"/>
</dbReference>
<feature type="signal peptide" evidence="1">
    <location>
        <begin position="1"/>
        <end position="22"/>
    </location>
</feature>
<name>A0ABM1MQ77_NICVS</name>
<feature type="chain" id="PRO_5047118440" evidence="1">
    <location>
        <begin position="23"/>
        <end position="107"/>
    </location>
</feature>
<sequence length="107" mass="11906">MSFKLCLIALAAVMVVAVYGAATPLTSEESNESNESKETTLAFKSRPEQNCQCMPFRYCDGVINSDVQCHPSYSHGCCVRPEPEPIPTYVPESEKNEIDDFIEVVRI</sequence>
<evidence type="ECO:0000256" key="1">
    <source>
        <dbReference type="SAM" id="SignalP"/>
    </source>
</evidence>
<dbReference type="GeneID" id="108562804"/>
<protein>
    <submittedName>
        <fullName evidence="3">Uncharacterized protein LOC108562804</fullName>
    </submittedName>
</protein>
<reference evidence="3" key="1">
    <citation type="submission" date="2025-08" db="UniProtKB">
        <authorList>
            <consortium name="RefSeq"/>
        </authorList>
    </citation>
    <scope>IDENTIFICATION</scope>
    <source>
        <tissue evidence="3">Whole Larva</tissue>
    </source>
</reference>
<gene>
    <name evidence="3" type="primary">LOC108562804</name>
</gene>
<keyword evidence="1" id="KW-0732">Signal</keyword>